<feature type="non-terminal residue" evidence="1">
    <location>
        <position position="1"/>
    </location>
</feature>
<sequence>MNAIPRTSRQLDNYIQKDILVQDRPSLITTGYNMWHIFNTDRLQHVAHTTHETCRVLIFFCYTPWRSFASLANILPAQHFLHLNS</sequence>
<evidence type="ECO:0000313" key="2">
    <source>
        <dbReference type="Proteomes" id="UP001152798"/>
    </source>
</evidence>
<gene>
    <name evidence="1" type="ORF">NEZAVI_LOCUS7406</name>
</gene>
<dbReference type="AlphaFoldDB" id="A0A9P0H8N9"/>
<dbReference type="Proteomes" id="UP001152798">
    <property type="component" value="Chromosome 4"/>
</dbReference>
<evidence type="ECO:0000313" key="1">
    <source>
        <dbReference type="EMBL" id="CAH1397618.1"/>
    </source>
</evidence>
<dbReference type="EMBL" id="OV725080">
    <property type="protein sequence ID" value="CAH1397618.1"/>
    <property type="molecule type" value="Genomic_DNA"/>
</dbReference>
<feature type="non-terminal residue" evidence="1">
    <location>
        <position position="85"/>
    </location>
</feature>
<proteinExistence type="predicted"/>
<protein>
    <submittedName>
        <fullName evidence="1">Uncharacterized protein</fullName>
    </submittedName>
</protein>
<keyword evidence="2" id="KW-1185">Reference proteome</keyword>
<reference evidence="1" key="1">
    <citation type="submission" date="2022-01" db="EMBL/GenBank/DDBJ databases">
        <authorList>
            <person name="King R."/>
        </authorList>
    </citation>
    <scope>NUCLEOTIDE SEQUENCE</scope>
</reference>
<accession>A0A9P0H8N9</accession>
<name>A0A9P0H8N9_NEZVI</name>
<organism evidence="1 2">
    <name type="scientific">Nezara viridula</name>
    <name type="common">Southern green stink bug</name>
    <name type="synonym">Cimex viridulus</name>
    <dbReference type="NCBI Taxonomy" id="85310"/>
    <lineage>
        <taxon>Eukaryota</taxon>
        <taxon>Metazoa</taxon>
        <taxon>Ecdysozoa</taxon>
        <taxon>Arthropoda</taxon>
        <taxon>Hexapoda</taxon>
        <taxon>Insecta</taxon>
        <taxon>Pterygota</taxon>
        <taxon>Neoptera</taxon>
        <taxon>Paraneoptera</taxon>
        <taxon>Hemiptera</taxon>
        <taxon>Heteroptera</taxon>
        <taxon>Panheteroptera</taxon>
        <taxon>Pentatomomorpha</taxon>
        <taxon>Pentatomoidea</taxon>
        <taxon>Pentatomidae</taxon>
        <taxon>Pentatominae</taxon>
        <taxon>Nezara</taxon>
    </lineage>
</organism>